<gene>
    <name evidence="2" type="ORF">HC248_02243</name>
</gene>
<sequence>MNPLNKTVIKSPTARQKAERKIPTNPSQVVIHCSLASRIPTHQGSLVPQRRLASYSVTPVVLESTEAKASRSSSSSSSSSSSRPSRIISSASSSPSPLVETHQSVKIHQEELTKLISRLLISHEEKVAVYRELQGRMSEVINAVTTTNPAQPAVAQQTLILLRHLTANSDAIAADLWATLGDAGHAAVVAAATNPEQPALAEDALNLLVNLAFNSADRATQLWAILGADRRAAVVTAAITQSQPAMVKKALRLWTHLAANSYPTKAELWATLGAPGRAAVVAAATNPVQSTLAVHALILLGNLTANSDARKAELWLTLENTGRPALITAATNPGQPAVARLALRLLTQLTANSNVREAELWASLGNAGRTALITAATSPVQPVVASRALALLTNIAFGNGVRSAELWATFVAQRRSAVLTSTTPSAQPGVAEFALHLLTELTHFPYHGSDRICAALGVAGREGLIIAATTPGEPEVAWMAIDLIRNLQKNWHIDTPIWPLLQPRLALLWAVNQRQAVGHGATDFLYEQIQGNAHRTSQALNALSEVNPTTSMRRTIDALGQWGKRSSQYWAGTERLALYTGIVQANTTPQKIAVYMAAVMSGMNLWRYSREWREELRDQVLAIPVAAGVDPTQHRQHMRIGLDTACGNTAAVIESQVLSVPEKLQLLEILYSSREFLSAQTTQDELSRVQLTPHLSRNLKLQAIELILTHGQANRFQFKTILTWLKGEFKRDPQTGELTNRSTVFSNPSTLGDIDDEEIFALTTQRQQYLALYQNFRPHMTHDFIQEEIEHIERRVSGKEMPQDFGAILIHQLRQFQSTARTDSALEDERQYDRKIESK</sequence>
<feature type="region of interest" description="Disordered" evidence="1">
    <location>
        <begin position="64"/>
        <end position="104"/>
    </location>
</feature>
<dbReference type="EMBL" id="CP051461">
    <property type="protein sequence ID" value="QJC56932.1"/>
    <property type="molecule type" value="Genomic_DNA"/>
</dbReference>
<dbReference type="KEGG" id="pvac:HC248_02243"/>
<dbReference type="SUPFAM" id="SSF48371">
    <property type="entry name" value="ARM repeat"/>
    <property type="match status" value="1"/>
</dbReference>
<feature type="compositionally biased region" description="Polar residues" evidence="1">
    <location>
        <begin position="1"/>
        <end position="14"/>
    </location>
</feature>
<proteinExistence type="predicted"/>
<protein>
    <submittedName>
        <fullName evidence="2">Uncharacterized protein</fullName>
    </submittedName>
</protein>
<dbReference type="Gene3D" id="1.25.10.10">
    <property type="entry name" value="Leucine-rich Repeat Variant"/>
    <property type="match status" value="1"/>
</dbReference>
<evidence type="ECO:0000256" key="1">
    <source>
        <dbReference type="SAM" id="MobiDB-lite"/>
    </source>
</evidence>
<evidence type="ECO:0000313" key="3">
    <source>
        <dbReference type="Proteomes" id="UP000502041"/>
    </source>
</evidence>
<reference evidence="2 3" key="1">
    <citation type="submission" date="2020-04" db="EMBL/GenBank/DDBJ databases">
        <title>Complete genome of a Psychrophilic, Marine, Gas Vacuolate Bacterium Polaromonas vacuolata KCTC 22033T.</title>
        <authorList>
            <person name="Hwang K."/>
            <person name="Kim K.M."/>
        </authorList>
    </citation>
    <scope>NUCLEOTIDE SEQUENCE [LARGE SCALE GENOMIC DNA]</scope>
    <source>
        <strain evidence="2 3">KCTC 22033</strain>
    </source>
</reference>
<feature type="region of interest" description="Disordered" evidence="1">
    <location>
        <begin position="820"/>
        <end position="839"/>
    </location>
</feature>
<dbReference type="InterPro" id="IPR011989">
    <property type="entry name" value="ARM-like"/>
</dbReference>
<feature type="compositionally biased region" description="Basic and acidic residues" evidence="1">
    <location>
        <begin position="827"/>
        <end position="839"/>
    </location>
</feature>
<organism evidence="2 3">
    <name type="scientific">Polaromonas vacuolata</name>
    <dbReference type="NCBI Taxonomy" id="37448"/>
    <lineage>
        <taxon>Bacteria</taxon>
        <taxon>Pseudomonadati</taxon>
        <taxon>Pseudomonadota</taxon>
        <taxon>Betaproteobacteria</taxon>
        <taxon>Burkholderiales</taxon>
        <taxon>Comamonadaceae</taxon>
        <taxon>Polaromonas</taxon>
    </lineage>
</organism>
<dbReference type="AlphaFoldDB" id="A0A6H2HAM6"/>
<accession>A0A6H2HAM6</accession>
<evidence type="ECO:0000313" key="2">
    <source>
        <dbReference type="EMBL" id="QJC56932.1"/>
    </source>
</evidence>
<feature type="compositionally biased region" description="Low complexity" evidence="1">
    <location>
        <begin position="70"/>
        <end position="97"/>
    </location>
</feature>
<dbReference type="InterPro" id="IPR016024">
    <property type="entry name" value="ARM-type_fold"/>
</dbReference>
<feature type="region of interest" description="Disordered" evidence="1">
    <location>
        <begin position="1"/>
        <end position="25"/>
    </location>
</feature>
<name>A0A6H2HAM6_9BURK</name>
<dbReference type="Proteomes" id="UP000502041">
    <property type="component" value="Chromosome"/>
</dbReference>
<keyword evidence="3" id="KW-1185">Reference proteome</keyword>